<proteinExistence type="predicted"/>
<name>A0A0E9W1P2_ANGAN</name>
<evidence type="ECO:0000313" key="1">
    <source>
        <dbReference type="EMBL" id="JAH83403.1"/>
    </source>
</evidence>
<protein>
    <submittedName>
        <fullName evidence="1">Uncharacterized protein</fullName>
    </submittedName>
</protein>
<dbReference type="AlphaFoldDB" id="A0A0E9W1P2"/>
<reference evidence="1" key="2">
    <citation type="journal article" date="2015" name="Fish Shellfish Immunol.">
        <title>Early steps in the European eel (Anguilla anguilla)-Vibrio vulnificus interaction in the gills: Role of the RtxA13 toxin.</title>
        <authorList>
            <person name="Callol A."/>
            <person name="Pajuelo D."/>
            <person name="Ebbesson L."/>
            <person name="Teles M."/>
            <person name="MacKenzie S."/>
            <person name="Amaro C."/>
        </authorList>
    </citation>
    <scope>NUCLEOTIDE SEQUENCE</scope>
</reference>
<sequence>MNFYFYFYKTAFTADKCYFCCKYVGWGCIVCKNACSTAIQPPKQIQRDLG</sequence>
<organism evidence="1">
    <name type="scientific">Anguilla anguilla</name>
    <name type="common">European freshwater eel</name>
    <name type="synonym">Muraena anguilla</name>
    <dbReference type="NCBI Taxonomy" id="7936"/>
    <lineage>
        <taxon>Eukaryota</taxon>
        <taxon>Metazoa</taxon>
        <taxon>Chordata</taxon>
        <taxon>Craniata</taxon>
        <taxon>Vertebrata</taxon>
        <taxon>Euteleostomi</taxon>
        <taxon>Actinopterygii</taxon>
        <taxon>Neopterygii</taxon>
        <taxon>Teleostei</taxon>
        <taxon>Anguilliformes</taxon>
        <taxon>Anguillidae</taxon>
        <taxon>Anguilla</taxon>
    </lineage>
</organism>
<accession>A0A0E9W1P2</accession>
<reference evidence="1" key="1">
    <citation type="submission" date="2014-11" db="EMBL/GenBank/DDBJ databases">
        <authorList>
            <person name="Amaro Gonzalez C."/>
        </authorList>
    </citation>
    <scope>NUCLEOTIDE SEQUENCE</scope>
</reference>
<dbReference type="EMBL" id="GBXM01025174">
    <property type="protein sequence ID" value="JAH83403.1"/>
    <property type="molecule type" value="Transcribed_RNA"/>
</dbReference>